<dbReference type="RefSeq" id="WP_157745883.1">
    <property type="nucleotide sequence ID" value="NZ_LT607410.1"/>
</dbReference>
<proteinExistence type="predicted"/>
<evidence type="ECO:0008006" key="3">
    <source>
        <dbReference type="Google" id="ProtNLM"/>
    </source>
</evidence>
<reference evidence="1 2" key="1">
    <citation type="submission" date="2016-06" db="EMBL/GenBank/DDBJ databases">
        <authorList>
            <person name="Kjaerup R.B."/>
            <person name="Dalgaard T.S."/>
            <person name="Juul-Madsen H.R."/>
        </authorList>
    </citation>
    <scope>NUCLEOTIDE SEQUENCE [LARGE SCALE GENOMIC DNA]</scope>
    <source>
        <strain evidence="1 2">DSM 43821</strain>
    </source>
</reference>
<evidence type="ECO:0000313" key="1">
    <source>
        <dbReference type="EMBL" id="SCF09231.1"/>
    </source>
</evidence>
<dbReference type="EMBL" id="LT607410">
    <property type="protein sequence ID" value="SCF09231.1"/>
    <property type="molecule type" value="Genomic_DNA"/>
</dbReference>
<accession>A0A1C4XM52</accession>
<protein>
    <recommendedName>
        <fullName evidence="3">Short chain dehydrogenase</fullName>
    </recommendedName>
</protein>
<dbReference type="Gene3D" id="3.40.50.720">
    <property type="entry name" value="NAD(P)-binding Rossmann-like Domain"/>
    <property type="match status" value="1"/>
</dbReference>
<dbReference type="SUPFAM" id="SSF51735">
    <property type="entry name" value="NAD(P)-binding Rossmann-fold domains"/>
    <property type="match status" value="1"/>
</dbReference>
<organism evidence="1 2">
    <name type="scientific">Micromonospora purpureochromogenes</name>
    <dbReference type="NCBI Taxonomy" id="47872"/>
    <lineage>
        <taxon>Bacteria</taxon>
        <taxon>Bacillati</taxon>
        <taxon>Actinomycetota</taxon>
        <taxon>Actinomycetes</taxon>
        <taxon>Micromonosporales</taxon>
        <taxon>Micromonosporaceae</taxon>
        <taxon>Micromonospora</taxon>
    </lineage>
</organism>
<name>A0A1C4XM52_9ACTN</name>
<dbReference type="Proteomes" id="UP000198228">
    <property type="component" value="Chromosome I"/>
</dbReference>
<sequence>MTESCEGRKVAVVGGSSGMGLATAHQVVAAGGTVVITGRDQLDDRRTLDVDGGIMPGRN</sequence>
<evidence type="ECO:0000313" key="2">
    <source>
        <dbReference type="Proteomes" id="UP000198228"/>
    </source>
</evidence>
<dbReference type="InterPro" id="IPR036291">
    <property type="entry name" value="NAD(P)-bd_dom_sf"/>
</dbReference>
<gene>
    <name evidence="1" type="ORF">GA0074696_2678</name>
</gene>
<dbReference type="AlphaFoldDB" id="A0A1C4XM52"/>